<evidence type="ECO:0000313" key="2">
    <source>
        <dbReference type="Proteomes" id="UP000503130"/>
    </source>
</evidence>
<accession>A0AAE6YSN5</accession>
<proteinExistence type="predicted"/>
<dbReference type="Proteomes" id="UP000503130">
    <property type="component" value="Chromosome"/>
</dbReference>
<sequence>MESQMYTGNITYKDIEFVFLFDGKILQLVPQKDKFMELFLDFFTEKDSSTGLCRSKSAPLFVQDDILIGKCNESNYQTIIFLPRKGSVFSENQNKFEIEINAFILCREGGESISCMEFSCQELDYIYPIHRVYTISYESNDKEIILKAERNNPRKIKNRVFNLEGRDIGLHFGITTKISEKQNNSPIVFNSTMRFEFEPTNDYIFILHLYEIAREFIQFLCYRRNIVFNGVNLISNKVKIGIMYESSEIICDSNPEKRGCISADLIEEHVVDLLNCIAEGNLFLRHIPKNYEESTVVDIASFLSVMTAFEWEFKKKYPNLDDQKSQKTILAENIVEEEIVKLVESSTGKEKTIYKKLKKSIRSFTPLNQKIKIIFEDFQDEIELFGKKLYLRNNEEFNINSISSRLAEQRNDFAHGNLDKEFNLATIIDIILMEFIIYIMQLSYCSIESVNIKKAINDLFLQKIIF</sequence>
<reference evidence="1 2" key="1">
    <citation type="submission" date="2019-09" db="EMBL/GenBank/DDBJ databases">
        <title>FDA dAtabase for Regulatory Grade micrObial Sequences (FDA-ARGOS): Supporting development and validation of Infectious Disease Dx tests.</title>
        <authorList>
            <person name="Sciortino C."/>
            <person name="Tallon L."/>
            <person name="Sadzewicz L."/>
            <person name="Vavikolanu K."/>
            <person name="Mehta A."/>
            <person name="Aluvathingal J."/>
            <person name="Nadendla S."/>
            <person name="Nandy P."/>
            <person name="Geyer C."/>
            <person name="Yan Y."/>
            <person name="Sichtig H."/>
        </authorList>
    </citation>
    <scope>NUCLEOTIDE SEQUENCE [LARGE SCALE GENOMIC DNA]</scope>
    <source>
        <strain evidence="1 2">FDAARGOS_666</strain>
    </source>
</reference>
<dbReference type="RefSeq" id="WP_048791144.1">
    <property type="nucleotide sequence ID" value="NZ_CP050959.1"/>
</dbReference>
<name>A0AAE6YSN5_9STRE</name>
<organism evidence="1 2">
    <name type="scientific">Streptococcus gallolyticus</name>
    <dbReference type="NCBI Taxonomy" id="315405"/>
    <lineage>
        <taxon>Bacteria</taxon>
        <taxon>Bacillati</taxon>
        <taxon>Bacillota</taxon>
        <taxon>Bacilli</taxon>
        <taxon>Lactobacillales</taxon>
        <taxon>Streptococcaceae</taxon>
        <taxon>Streptococcus</taxon>
    </lineage>
</organism>
<evidence type="ECO:0008006" key="3">
    <source>
        <dbReference type="Google" id="ProtNLM"/>
    </source>
</evidence>
<evidence type="ECO:0000313" key="1">
    <source>
        <dbReference type="EMBL" id="QIX74298.1"/>
    </source>
</evidence>
<dbReference type="EMBL" id="CP050959">
    <property type="protein sequence ID" value="QIX74298.1"/>
    <property type="molecule type" value="Genomic_DNA"/>
</dbReference>
<protein>
    <recommendedName>
        <fullName evidence="3">ApeA N-terminal domain-containing protein</fullName>
    </recommendedName>
</protein>
<gene>
    <name evidence="1" type="ORF">FOB74_07545</name>
</gene>
<dbReference type="AlphaFoldDB" id="A0AAE6YSN5"/>